<feature type="compositionally biased region" description="Pro residues" evidence="1">
    <location>
        <begin position="209"/>
        <end position="228"/>
    </location>
</feature>
<feature type="compositionally biased region" description="Polar residues" evidence="1">
    <location>
        <begin position="484"/>
        <end position="507"/>
    </location>
</feature>
<dbReference type="Proteomes" id="UP001215598">
    <property type="component" value="Unassembled WGS sequence"/>
</dbReference>
<feature type="compositionally biased region" description="Low complexity" evidence="1">
    <location>
        <begin position="428"/>
        <end position="443"/>
    </location>
</feature>
<feature type="compositionally biased region" description="Pro residues" evidence="1">
    <location>
        <begin position="344"/>
        <end position="359"/>
    </location>
</feature>
<feature type="compositionally biased region" description="Basic and acidic residues" evidence="1">
    <location>
        <begin position="95"/>
        <end position="108"/>
    </location>
</feature>
<feature type="compositionally biased region" description="Low complexity" evidence="1">
    <location>
        <begin position="263"/>
        <end position="281"/>
    </location>
</feature>
<feature type="region of interest" description="Disordered" evidence="1">
    <location>
        <begin position="30"/>
        <end position="462"/>
    </location>
</feature>
<protein>
    <submittedName>
        <fullName evidence="2">Uncharacterized protein</fullName>
    </submittedName>
</protein>
<name>A0AAD7NKU4_9AGAR</name>
<proteinExistence type="predicted"/>
<reference evidence="2" key="1">
    <citation type="submission" date="2023-03" db="EMBL/GenBank/DDBJ databases">
        <title>Massive genome expansion in bonnet fungi (Mycena s.s.) driven by repeated elements and novel gene families across ecological guilds.</title>
        <authorList>
            <consortium name="Lawrence Berkeley National Laboratory"/>
            <person name="Harder C.B."/>
            <person name="Miyauchi S."/>
            <person name="Viragh M."/>
            <person name="Kuo A."/>
            <person name="Thoen E."/>
            <person name="Andreopoulos B."/>
            <person name="Lu D."/>
            <person name="Skrede I."/>
            <person name="Drula E."/>
            <person name="Henrissat B."/>
            <person name="Morin E."/>
            <person name="Kohler A."/>
            <person name="Barry K."/>
            <person name="LaButti K."/>
            <person name="Morin E."/>
            <person name="Salamov A."/>
            <person name="Lipzen A."/>
            <person name="Mereny Z."/>
            <person name="Hegedus B."/>
            <person name="Baldrian P."/>
            <person name="Stursova M."/>
            <person name="Weitz H."/>
            <person name="Taylor A."/>
            <person name="Grigoriev I.V."/>
            <person name="Nagy L.G."/>
            <person name="Martin F."/>
            <person name="Kauserud H."/>
        </authorList>
    </citation>
    <scope>NUCLEOTIDE SEQUENCE</scope>
    <source>
        <strain evidence="2">CBHHK182m</strain>
    </source>
</reference>
<dbReference type="EMBL" id="JARKIB010000027">
    <property type="protein sequence ID" value="KAJ7764789.1"/>
    <property type="molecule type" value="Genomic_DNA"/>
</dbReference>
<evidence type="ECO:0000256" key="1">
    <source>
        <dbReference type="SAM" id="MobiDB-lite"/>
    </source>
</evidence>
<evidence type="ECO:0000313" key="3">
    <source>
        <dbReference type="Proteomes" id="UP001215598"/>
    </source>
</evidence>
<sequence length="584" mass="59992">MPTSPGYASGELAQLLAEAADLEIRLERGELPGEALRRLSMRPPPRSGGVNTADAPPVPALPAGVQSQSQSQSQGQEQGASLKPQRSFRNPLGRSRSERRTKSKEEGRPAASASVGNLLEMQGEIQSGSGHNGDASPSYTEMGGEMSSGYAAEKSGYAKADKSAYGAGDKSGYYVANPTPLSPPPRYSFAHSSSHPHAHSHFGGEQLMPVPPSPAPTDDIPPTPPPKSPGFGGGTRYFSSLRRLASTSRSLAPGATSPGARGSVATSLVTSTSSELSSEDSMGLATPPDDTSSVHTAGGSVAWPSLGSKKSVGSFGRGAASLAGKMWSRSRSKSSSTVNSIEAPSPPPPLPVPTLPSPPMLNLESTPFVTLPTQTTGHPDSPTSITPIANPSHSLSRPGTSATPTIPLVKAKSYNAPRPPNLILTNSNGSSGPPTLLLPLPNTAPQDRPASWLSVSSGSSSMAASPLFDKAIFDAFPSVPPMPTSQSAGSYTRSPNGGVPSPQSTLPSGPPNGAARPLPVPGGSSKPIIDPTTFMDPGPSFVSKSAPTTTDRSFVQSVHPGTFAREQPLLARLAETQMPVNPLP</sequence>
<gene>
    <name evidence="2" type="ORF">B0H16DRAFT_1525751</name>
</gene>
<feature type="compositionally biased region" description="Polar residues" evidence="1">
    <location>
        <begin position="363"/>
        <end position="404"/>
    </location>
</feature>
<feature type="region of interest" description="Disordered" evidence="1">
    <location>
        <begin position="474"/>
        <end position="553"/>
    </location>
</feature>
<organism evidence="2 3">
    <name type="scientific">Mycena metata</name>
    <dbReference type="NCBI Taxonomy" id="1033252"/>
    <lineage>
        <taxon>Eukaryota</taxon>
        <taxon>Fungi</taxon>
        <taxon>Dikarya</taxon>
        <taxon>Basidiomycota</taxon>
        <taxon>Agaricomycotina</taxon>
        <taxon>Agaricomycetes</taxon>
        <taxon>Agaricomycetidae</taxon>
        <taxon>Agaricales</taxon>
        <taxon>Marasmiineae</taxon>
        <taxon>Mycenaceae</taxon>
        <taxon>Mycena</taxon>
    </lineage>
</organism>
<evidence type="ECO:0000313" key="2">
    <source>
        <dbReference type="EMBL" id="KAJ7764789.1"/>
    </source>
</evidence>
<feature type="compositionally biased region" description="Polar residues" evidence="1">
    <location>
        <begin position="124"/>
        <end position="139"/>
    </location>
</feature>
<comment type="caution">
    <text evidence="2">The sequence shown here is derived from an EMBL/GenBank/DDBJ whole genome shotgun (WGS) entry which is preliminary data.</text>
</comment>
<feature type="compositionally biased region" description="Polar residues" evidence="1">
    <location>
        <begin position="542"/>
        <end position="553"/>
    </location>
</feature>
<feature type="compositionally biased region" description="Low complexity" evidence="1">
    <location>
        <begin position="450"/>
        <end position="462"/>
    </location>
</feature>
<dbReference type="AlphaFoldDB" id="A0AAD7NKU4"/>
<accession>A0AAD7NKU4</accession>
<feature type="compositionally biased region" description="Low complexity" evidence="1">
    <location>
        <begin position="239"/>
        <end position="252"/>
    </location>
</feature>
<keyword evidence="3" id="KW-1185">Reference proteome</keyword>
<feature type="compositionally biased region" description="Low complexity" evidence="1">
    <location>
        <begin position="66"/>
        <end position="81"/>
    </location>
</feature>